<keyword evidence="10 12" id="KW-0486">Methionine biosynthesis</keyword>
<keyword evidence="5 12" id="KW-0028">Amino-acid biosynthesis</keyword>
<evidence type="ECO:0000313" key="14">
    <source>
        <dbReference type="Proteomes" id="UP000749559"/>
    </source>
</evidence>
<evidence type="ECO:0000256" key="7">
    <source>
        <dbReference type="ARBA" id="ARBA00022964"/>
    </source>
</evidence>
<keyword evidence="4 12" id="KW-0533">Nickel</keyword>
<evidence type="ECO:0000256" key="4">
    <source>
        <dbReference type="ARBA" id="ARBA00022596"/>
    </source>
</evidence>
<comment type="cofactor">
    <cofactor evidence="12">
        <name>Fe(2+)</name>
        <dbReference type="ChEBI" id="CHEBI:29033"/>
    </cofactor>
    <cofactor evidence="12">
        <name>Ni(2+)</name>
        <dbReference type="ChEBI" id="CHEBI:49786"/>
    </cofactor>
    <text evidence="12">Binds either 1 Fe or Ni cation per monomer. Iron-binding promotes an acireductone dioxygenase reaction producing 2-keto-4-methylthiobutyrate, while nickel-binding promotes an acireductone dioxygenase reaction producing 3-(methylsulfanyl)propanoate.</text>
</comment>
<keyword evidence="7 12" id="KW-0223">Dioxygenase</keyword>
<keyword evidence="11 12" id="KW-0539">Nucleus</keyword>
<protein>
    <recommendedName>
        <fullName evidence="12">Acireductone dioxygenase</fullName>
    </recommendedName>
    <alternativeName>
        <fullName evidence="12">Acireductone dioxygenase (Fe(2+)-requiring)</fullName>
        <shortName evidence="12">ARD'</shortName>
        <shortName evidence="12">Fe-ARD</shortName>
        <ecNumber evidence="12">1.13.11.54</ecNumber>
    </alternativeName>
    <alternativeName>
        <fullName evidence="12">Acireductone dioxygenase (Ni(2+)-requiring)</fullName>
        <shortName evidence="12">ARD</shortName>
        <shortName evidence="12">Ni-ARD</shortName>
        <ecNumber evidence="12">1.13.11.53</ecNumber>
    </alternativeName>
</protein>
<feature type="binding site" evidence="12">
    <location>
        <position position="90"/>
    </location>
    <ligand>
        <name>Fe(2+)</name>
        <dbReference type="ChEBI" id="CHEBI:29033"/>
        <note>for iron-dependent acireductone dioxygenase activity</note>
    </ligand>
</feature>
<organism evidence="13 14">
    <name type="scientific">Owenia fusiformis</name>
    <name type="common">Polychaete worm</name>
    <dbReference type="NCBI Taxonomy" id="6347"/>
    <lineage>
        <taxon>Eukaryota</taxon>
        <taxon>Metazoa</taxon>
        <taxon>Spiralia</taxon>
        <taxon>Lophotrochozoa</taxon>
        <taxon>Annelida</taxon>
        <taxon>Polychaeta</taxon>
        <taxon>Sedentaria</taxon>
        <taxon>Canalipalpata</taxon>
        <taxon>Sabellida</taxon>
        <taxon>Oweniida</taxon>
        <taxon>Oweniidae</taxon>
        <taxon>Owenia</taxon>
    </lineage>
</organism>
<feature type="binding site" evidence="12">
    <location>
        <position position="133"/>
    </location>
    <ligand>
        <name>Fe(2+)</name>
        <dbReference type="ChEBI" id="CHEBI:29033"/>
        <note>for iron-dependent acireductone dioxygenase activity</note>
    </ligand>
</feature>
<comment type="pathway">
    <text evidence="12">Amino-acid biosynthesis; L-methionine biosynthesis via salvage pathway; L-methionine from S-methyl-5-thio-alpha-D-ribose 1-phosphate: step 5/6.</text>
</comment>
<dbReference type="GO" id="GO:0010308">
    <property type="term" value="F:acireductone dioxygenase (Ni2+-requiring) activity"/>
    <property type="evidence" value="ECO:0007669"/>
    <property type="project" value="UniProtKB-UniRule"/>
</dbReference>
<sequence>MVLAWYFRPSDEDQRLPHMKDPNIAVTMDDLEKKTGGKYWMIDPTEYQECEMYKTLRSERGYNYEDCIQVTDDKPEFQKMLKQFYEEHLHADEEVRFVLDGSGYFDVRDDADAWIRIQMEPGDLIVLPAGIYHRFTLDTKNFIKAVRLFKGEPVWTAHPRPSDSHPARLAYVSSQNMGS</sequence>
<comment type="catalytic activity">
    <reaction evidence="12">
        <text>1,2-dihydroxy-5-(methylsulfanyl)pent-1-en-3-one + O2 = 3-(methylsulfanyl)propanoate + CO + formate + 2 H(+)</text>
        <dbReference type="Rhea" id="RHEA:14161"/>
        <dbReference type="ChEBI" id="CHEBI:15378"/>
        <dbReference type="ChEBI" id="CHEBI:15379"/>
        <dbReference type="ChEBI" id="CHEBI:15740"/>
        <dbReference type="ChEBI" id="CHEBI:17245"/>
        <dbReference type="ChEBI" id="CHEBI:49016"/>
        <dbReference type="ChEBI" id="CHEBI:49252"/>
        <dbReference type="EC" id="1.13.11.53"/>
    </reaction>
</comment>
<evidence type="ECO:0000256" key="10">
    <source>
        <dbReference type="ARBA" id="ARBA00023167"/>
    </source>
</evidence>
<evidence type="ECO:0000256" key="5">
    <source>
        <dbReference type="ARBA" id="ARBA00022605"/>
    </source>
</evidence>
<keyword evidence="6 12" id="KW-0479">Metal-binding</keyword>
<dbReference type="PANTHER" id="PTHR23418:SF0">
    <property type="entry name" value="ACIREDUCTONE DIOXYGENASE"/>
    <property type="match status" value="1"/>
</dbReference>
<dbReference type="EMBL" id="CAIIXF020000001">
    <property type="protein sequence ID" value="CAH1774760.1"/>
    <property type="molecule type" value="Genomic_DNA"/>
</dbReference>
<evidence type="ECO:0000256" key="11">
    <source>
        <dbReference type="ARBA" id="ARBA00023242"/>
    </source>
</evidence>
<dbReference type="Gene3D" id="2.60.120.10">
    <property type="entry name" value="Jelly Rolls"/>
    <property type="match status" value="1"/>
</dbReference>
<dbReference type="PANTHER" id="PTHR23418">
    <property type="entry name" value="ACIREDUCTONE DIOXYGENASE"/>
    <property type="match status" value="1"/>
</dbReference>
<keyword evidence="14" id="KW-1185">Reference proteome</keyword>
<evidence type="ECO:0000256" key="9">
    <source>
        <dbReference type="ARBA" id="ARBA00023004"/>
    </source>
</evidence>
<feature type="binding site" evidence="12">
    <location>
        <position position="94"/>
    </location>
    <ligand>
        <name>Fe(2+)</name>
        <dbReference type="ChEBI" id="CHEBI:29033"/>
        <note>for iron-dependent acireductone dioxygenase activity</note>
    </ligand>
</feature>
<comment type="similarity">
    <text evidence="12">Belongs to the acireductone dioxygenase (ARD) family.</text>
</comment>
<comment type="subcellular location">
    <subcellularLocation>
        <location evidence="2">Cell membrane</location>
        <topology evidence="2">Peripheral membrane protein</topology>
        <orientation evidence="2">Cytoplasmic side</orientation>
    </subcellularLocation>
    <subcellularLocation>
        <location evidence="12">Cytoplasm</location>
    </subcellularLocation>
    <subcellularLocation>
        <location evidence="12">Nucleus</location>
    </subcellularLocation>
</comment>
<keyword evidence="3 12" id="KW-0963">Cytoplasm</keyword>
<dbReference type="SUPFAM" id="SSF51182">
    <property type="entry name" value="RmlC-like cupins"/>
    <property type="match status" value="1"/>
</dbReference>
<proteinExistence type="inferred from homology"/>
<dbReference type="GO" id="GO:0010309">
    <property type="term" value="F:acireductone dioxygenase [iron(II)-requiring] activity"/>
    <property type="evidence" value="ECO:0007669"/>
    <property type="project" value="UniProtKB-UniRule"/>
</dbReference>
<comment type="function">
    <text evidence="12">Catalyzes 2 different reactions between oxygen and the acireductone 1,2-dihydroxy-3-keto-5-methylthiopentene (DHK-MTPene) depending upon the metal bound in the active site. Fe-containing acireductone dioxygenase (Fe-ARD) produces formate and 2-keto-4-methylthiobutyrate (KMTB), the alpha-ketoacid precursor of methionine in the methionine recycle pathway. Ni-containing acireductone dioxygenase (Ni-ARD) produces methylthiopropionate, carbon monoxide and formate, and does not lie on the methionine recycle pathway.</text>
</comment>
<feature type="binding site" evidence="12">
    <location>
        <position position="94"/>
    </location>
    <ligand>
        <name>Ni(2+)</name>
        <dbReference type="ChEBI" id="CHEBI:49786"/>
        <note>for nickel-dependent acireductone dioxygenase activity</note>
    </ligand>
</feature>
<name>A0A8S4N395_OWEFU</name>
<feature type="binding site" evidence="12">
    <location>
        <position position="88"/>
    </location>
    <ligand>
        <name>Fe(2+)</name>
        <dbReference type="ChEBI" id="CHEBI:29033"/>
        <note>for iron-dependent acireductone dioxygenase activity</note>
    </ligand>
</feature>
<dbReference type="AlphaFoldDB" id="A0A8S4N395"/>
<dbReference type="GO" id="GO:0005506">
    <property type="term" value="F:iron ion binding"/>
    <property type="evidence" value="ECO:0007669"/>
    <property type="project" value="UniProtKB-UniRule"/>
</dbReference>
<dbReference type="GO" id="GO:0005737">
    <property type="term" value="C:cytoplasm"/>
    <property type="evidence" value="ECO:0007669"/>
    <property type="project" value="UniProtKB-SubCell"/>
</dbReference>
<dbReference type="InterPro" id="IPR011051">
    <property type="entry name" value="RmlC_Cupin_sf"/>
</dbReference>
<gene>
    <name evidence="13" type="ORF">OFUS_LOCUS2160</name>
</gene>
<evidence type="ECO:0000256" key="12">
    <source>
        <dbReference type="HAMAP-Rule" id="MF_03154"/>
    </source>
</evidence>
<keyword evidence="8 12" id="KW-0560">Oxidoreductase</keyword>
<dbReference type="Proteomes" id="UP000749559">
    <property type="component" value="Unassembled WGS sequence"/>
</dbReference>
<comment type="catalytic activity">
    <reaction evidence="1 12">
        <text>1,2-dihydroxy-5-(methylsulfanyl)pent-1-en-3-one + O2 = 4-methylsulfanyl-2-oxobutanoate + formate + 2 H(+)</text>
        <dbReference type="Rhea" id="RHEA:24504"/>
        <dbReference type="ChEBI" id="CHEBI:15378"/>
        <dbReference type="ChEBI" id="CHEBI:15379"/>
        <dbReference type="ChEBI" id="CHEBI:15740"/>
        <dbReference type="ChEBI" id="CHEBI:16723"/>
        <dbReference type="ChEBI" id="CHEBI:49252"/>
        <dbReference type="EC" id="1.13.11.54"/>
    </reaction>
</comment>
<reference evidence="13" key="1">
    <citation type="submission" date="2022-03" db="EMBL/GenBank/DDBJ databases">
        <authorList>
            <person name="Martin C."/>
        </authorList>
    </citation>
    <scope>NUCLEOTIDE SEQUENCE</scope>
</reference>
<dbReference type="GO" id="GO:0019509">
    <property type="term" value="P:L-methionine salvage from methylthioadenosine"/>
    <property type="evidence" value="ECO:0007669"/>
    <property type="project" value="UniProtKB-UniRule"/>
</dbReference>
<feature type="binding site" evidence="12">
    <location>
        <position position="88"/>
    </location>
    <ligand>
        <name>Ni(2+)</name>
        <dbReference type="ChEBI" id="CHEBI:49786"/>
        <note>for nickel-dependent acireductone dioxygenase activity</note>
    </ligand>
</feature>
<dbReference type="InterPro" id="IPR027496">
    <property type="entry name" value="ARD_euk"/>
</dbReference>
<dbReference type="EC" id="1.13.11.53" evidence="12"/>
<evidence type="ECO:0000256" key="2">
    <source>
        <dbReference type="ARBA" id="ARBA00004413"/>
    </source>
</evidence>
<dbReference type="InterPro" id="IPR014710">
    <property type="entry name" value="RmlC-like_jellyroll"/>
</dbReference>
<evidence type="ECO:0000256" key="1">
    <source>
        <dbReference type="ARBA" id="ARBA00000428"/>
    </source>
</evidence>
<dbReference type="GO" id="GO:0016151">
    <property type="term" value="F:nickel cation binding"/>
    <property type="evidence" value="ECO:0007669"/>
    <property type="project" value="UniProtKB-UniRule"/>
</dbReference>
<dbReference type="OrthoDB" id="1867259at2759"/>
<evidence type="ECO:0000256" key="8">
    <source>
        <dbReference type="ARBA" id="ARBA00023002"/>
    </source>
</evidence>
<dbReference type="GO" id="GO:0005634">
    <property type="term" value="C:nucleus"/>
    <property type="evidence" value="ECO:0007669"/>
    <property type="project" value="UniProtKB-SubCell"/>
</dbReference>
<keyword evidence="9 12" id="KW-0408">Iron</keyword>
<accession>A0A8S4N395</accession>
<feature type="binding site" evidence="12">
    <location>
        <position position="90"/>
    </location>
    <ligand>
        <name>Ni(2+)</name>
        <dbReference type="ChEBI" id="CHEBI:49786"/>
        <note>for nickel-dependent acireductone dioxygenase activity</note>
    </ligand>
</feature>
<dbReference type="Pfam" id="PF03079">
    <property type="entry name" value="ARD"/>
    <property type="match status" value="1"/>
</dbReference>
<dbReference type="InterPro" id="IPR004313">
    <property type="entry name" value="ARD"/>
</dbReference>
<dbReference type="EC" id="1.13.11.54" evidence="12"/>
<dbReference type="CDD" id="cd02232">
    <property type="entry name" value="cupin_ARD"/>
    <property type="match status" value="1"/>
</dbReference>
<dbReference type="GO" id="GO:0005886">
    <property type="term" value="C:plasma membrane"/>
    <property type="evidence" value="ECO:0007669"/>
    <property type="project" value="UniProtKB-SubCell"/>
</dbReference>
<comment type="caution">
    <text evidence="13">The sequence shown here is derived from an EMBL/GenBank/DDBJ whole genome shotgun (WGS) entry which is preliminary data.</text>
</comment>
<evidence type="ECO:0000256" key="3">
    <source>
        <dbReference type="ARBA" id="ARBA00022490"/>
    </source>
</evidence>
<evidence type="ECO:0000256" key="6">
    <source>
        <dbReference type="ARBA" id="ARBA00022723"/>
    </source>
</evidence>
<evidence type="ECO:0000313" key="13">
    <source>
        <dbReference type="EMBL" id="CAH1774760.1"/>
    </source>
</evidence>
<feature type="binding site" evidence="12">
    <location>
        <position position="133"/>
    </location>
    <ligand>
        <name>Ni(2+)</name>
        <dbReference type="ChEBI" id="CHEBI:49786"/>
        <note>for nickel-dependent acireductone dioxygenase activity</note>
    </ligand>
</feature>
<dbReference type="FunFam" id="2.60.120.10:FF:000031">
    <property type="entry name" value="1,2-dihydroxy-3-keto-5-methylthiopentene dioxygenase"/>
    <property type="match status" value="1"/>
</dbReference>
<dbReference type="HAMAP" id="MF_03154">
    <property type="entry name" value="Salvage_MtnD_euk"/>
    <property type="match status" value="1"/>
</dbReference>